<name>A0A939DUA9_9MICO</name>
<sequence>MTNVFDVAALGSRVRLAFDDDVPTATVEAVRGAWIDAALRTPGAPDALVPVTAEREADAMAERLSVEVTLAALRQRRGELLMFHAAGIADARGRVAAFVGPSGRGKTTLARAIGQHFGYVSDETVGAEPGGRVLPYRKPLSVVRRGAPKQQVAPRAFGLVGADDVRLRLEALTILDRDATVETPIVESVDFCDAVAEIVPQMSYLADLSAPLQTLASTVDRIGGFTRLRYSDVESVAPLLPGLLDHRGAGATWHAVPAAQGTVLGGRYTAAPVLDAVRFGDRAVLFTGRRVQVLDGIAPVVWDALRAGHDLDGVIAAVTDEFGEPPHGDARMIVESTMDQLVGEGILAGA</sequence>
<dbReference type="AlphaFoldDB" id="A0A939DUA9"/>
<protein>
    <submittedName>
        <fullName evidence="1">Uncharacterized protein</fullName>
    </submittedName>
</protein>
<dbReference type="SUPFAM" id="SSF52540">
    <property type="entry name" value="P-loop containing nucleoside triphosphate hydrolases"/>
    <property type="match status" value="1"/>
</dbReference>
<dbReference type="Proteomes" id="UP000664385">
    <property type="component" value="Unassembled WGS sequence"/>
</dbReference>
<evidence type="ECO:0000313" key="1">
    <source>
        <dbReference type="EMBL" id="MBN8205345.1"/>
    </source>
</evidence>
<comment type="caution">
    <text evidence="1">The sequence shown here is derived from an EMBL/GenBank/DDBJ whole genome shotgun (WGS) entry which is preliminary data.</text>
</comment>
<reference evidence="1" key="1">
    <citation type="submission" date="2020-12" db="EMBL/GenBank/DDBJ databases">
        <title>PHA producing bacteria isolated from mangrove.</title>
        <authorList>
            <person name="Zheng W."/>
            <person name="Yu S."/>
            <person name="Huang Y."/>
        </authorList>
    </citation>
    <scope>NUCLEOTIDE SEQUENCE</scope>
    <source>
        <strain evidence="1">GN8-5</strain>
    </source>
</reference>
<accession>A0A939DUA9</accession>
<dbReference type="InterPro" id="IPR027417">
    <property type="entry name" value="P-loop_NTPase"/>
</dbReference>
<gene>
    <name evidence="1" type="ORF">JF543_05170</name>
</gene>
<dbReference type="RefSeq" id="WP_206822952.1">
    <property type="nucleotide sequence ID" value="NZ_JAEMWU010000001.1"/>
</dbReference>
<organism evidence="1 2">
    <name type="scientific">Microbacterium esteraromaticum</name>
    <dbReference type="NCBI Taxonomy" id="57043"/>
    <lineage>
        <taxon>Bacteria</taxon>
        <taxon>Bacillati</taxon>
        <taxon>Actinomycetota</taxon>
        <taxon>Actinomycetes</taxon>
        <taxon>Micrococcales</taxon>
        <taxon>Microbacteriaceae</taxon>
        <taxon>Microbacterium</taxon>
    </lineage>
</organism>
<evidence type="ECO:0000313" key="2">
    <source>
        <dbReference type="Proteomes" id="UP000664385"/>
    </source>
</evidence>
<dbReference type="EMBL" id="JAEMWU010000001">
    <property type="protein sequence ID" value="MBN8205345.1"/>
    <property type="molecule type" value="Genomic_DNA"/>
</dbReference>
<proteinExistence type="predicted"/>